<evidence type="ECO:0000313" key="2">
    <source>
        <dbReference type="EMBL" id="EXB39315.1"/>
    </source>
</evidence>
<organism evidence="2 3">
    <name type="scientific">Morus notabilis</name>
    <dbReference type="NCBI Taxonomy" id="981085"/>
    <lineage>
        <taxon>Eukaryota</taxon>
        <taxon>Viridiplantae</taxon>
        <taxon>Streptophyta</taxon>
        <taxon>Embryophyta</taxon>
        <taxon>Tracheophyta</taxon>
        <taxon>Spermatophyta</taxon>
        <taxon>Magnoliopsida</taxon>
        <taxon>eudicotyledons</taxon>
        <taxon>Gunneridae</taxon>
        <taxon>Pentapetalae</taxon>
        <taxon>rosids</taxon>
        <taxon>fabids</taxon>
        <taxon>Rosales</taxon>
        <taxon>Moraceae</taxon>
        <taxon>Moreae</taxon>
        <taxon>Morus</taxon>
    </lineage>
</organism>
<dbReference type="AlphaFoldDB" id="W9QKN2"/>
<feature type="region of interest" description="Disordered" evidence="1">
    <location>
        <begin position="209"/>
        <end position="254"/>
    </location>
</feature>
<keyword evidence="3" id="KW-1185">Reference proteome</keyword>
<evidence type="ECO:0000313" key="3">
    <source>
        <dbReference type="Proteomes" id="UP000030645"/>
    </source>
</evidence>
<dbReference type="EMBL" id="KE343721">
    <property type="protein sequence ID" value="EXB39315.1"/>
    <property type="molecule type" value="Genomic_DNA"/>
</dbReference>
<evidence type="ECO:0000256" key="1">
    <source>
        <dbReference type="SAM" id="MobiDB-lite"/>
    </source>
</evidence>
<proteinExistence type="predicted"/>
<dbReference type="Proteomes" id="UP000030645">
    <property type="component" value="Unassembled WGS sequence"/>
</dbReference>
<protein>
    <submittedName>
        <fullName evidence="2">Uncharacterized protein</fullName>
    </submittedName>
</protein>
<name>W9QKN2_9ROSA</name>
<accession>W9QKN2</accession>
<reference evidence="3" key="1">
    <citation type="submission" date="2013-01" db="EMBL/GenBank/DDBJ databases">
        <title>Draft Genome Sequence of a Mulberry Tree, Morus notabilis C.K. Schneid.</title>
        <authorList>
            <person name="He N."/>
            <person name="Zhao S."/>
        </authorList>
    </citation>
    <scope>NUCLEOTIDE SEQUENCE</scope>
</reference>
<gene>
    <name evidence="2" type="ORF">L484_025010</name>
</gene>
<sequence>MINRAGPPRVQPQPGLPFPTPVEQAYWAWMQTPTQALQIVTSKPMLVPAVIHSLLSSQPIQAKMAAKTPNRRSKNGGNHYSILCVNSPSLHFSTSTTITPVLRAFADGPRDLAADAARVEALEVEFEAGEGGSDAGEDCGLEFRPEEVELDVLLAGGVLEDGGHGGDGVSEVVGVESHGDVDPPAVAGVAVSECRGFSEDGSVGGGFVVNDAVSDGHDGGGGGEEERQEAEEEGDRRSWRAAPNGHPAEIGVEEEEREAIARMIKRRFRKRLETNDGRKEVGGIVRKG</sequence>